<evidence type="ECO:0000313" key="2">
    <source>
        <dbReference type="Proteomes" id="UP000669317"/>
    </source>
</evidence>
<protein>
    <submittedName>
        <fullName evidence="1">Uncharacterized protein</fullName>
    </submittedName>
</protein>
<gene>
    <name evidence="1" type="ORF">JWS04_34175</name>
</gene>
<dbReference type="RefSeq" id="WP_209296544.1">
    <property type="nucleotide sequence ID" value="NZ_JAGIKT010000109.1"/>
</dbReference>
<accession>A0ABS4A7V1</accession>
<dbReference type="EMBL" id="JAGIKT010000109">
    <property type="protein sequence ID" value="MBP0116025.1"/>
    <property type="molecule type" value="Genomic_DNA"/>
</dbReference>
<dbReference type="Proteomes" id="UP000669317">
    <property type="component" value="Unassembled WGS sequence"/>
</dbReference>
<feature type="non-terminal residue" evidence="1">
    <location>
        <position position="1"/>
    </location>
</feature>
<proteinExistence type="predicted"/>
<evidence type="ECO:0000313" key="1">
    <source>
        <dbReference type="EMBL" id="MBP0116025.1"/>
    </source>
</evidence>
<comment type="caution">
    <text evidence="1">The sequence shown here is derived from an EMBL/GenBank/DDBJ whole genome shotgun (WGS) entry which is preliminary data.</text>
</comment>
<sequence>TYVSGRSKMISYFDLERGQKRGRFPAFLPTERSAHASKLVPDRSGEPNFLRILEPAKSVQYGISGKTNGLFESPFESLSPTQPL</sequence>
<keyword evidence="2" id="KW-1185">Reference proteome</keyword>
<name>A0ABS4A7V1_9BRAD</name>
<reference evidence="1 2" key="1">
    <citation type="submission" date="2021-03" db="EMBL/GenBank/DDBJ databases">
        <title>Genome Sequence of Bradyrhizobium vignae strain ISRA400.</title>
        <authorList>
            <person name="Tisa L.S."/>
            <person name="Svistoonoff S."/>
            <person name="Hocher V."/>
            <person name="Fall S."/>
            <person name="Zaiya A."/>
            <person name="Naing D."/>
            <person name="Niang N."/>
            <person name="Diouf A."/>
            <person name="Dasylva M.C."/>
            <person name="Toure O."/>
            <person name="Gueye M."/>
            <person name="Gully D."/>
            <person name="Tisseyre P."/>
            <person name="Simpson S."/>
            <person name="Morris K."/>
            <person name="Thomas W.K."/>
        </authorList>
    </citation>
    <scope>NUCLEOTIDE SEQUENCE [LARGE SCALE GENOMIC DNA]</scope>
    <source>
        <strain evidence="1 2">ISRA400</strain>
    </source>
</reference>
<organism evidence="1 2">
    <name type="scientific">Bradyrhizobium vignae</name>
    <dbReference type="NCBI Taxonomy" id="1549949"/>
    <lineage>
        <taxon>Bacteria</taxon>
        <taxon>Pseudomonadati</taxon>
        <taxon>Pseudomonadota</taxon>
        <taxon>Alphaproteobacteria</taxon>
        <taxon>Hyphomicrobiales</taxon>
        <taxon>Nitrobacteraceae</taxon>
        <taxon>Bradyrhizobium</taxon>
    </lineage>
</organism>